<organism evidence="1">
    <name type="scientific">marine sediment metagenome</name>
    <dbReference type="NCBI Taxonomy" id="412755"/>
    <lineage>
        <taxon>unclassified sequences</taxon>
        <taxon>metagenomes</taxon>
        <taxon>ecological metagenomes</taxon>
    </lineage>
</organism>
<accession>X1GVE2</accession>
<sequence length="48" mass="5515">IREGELSIGEDIMYVVIADDIRENVFPALEEAVNSIKSYVIKKEEEIF</sequence>
<feature type="non-terminal residue" evidence="1">
    <location>
        <position position="1"/>
    </location>
</feature>
<dbReference type="Gene3D" id="3.90.1170.40">
    <property type="entry name" value="Molybdopterin biosynthesis MoaE subunit"/>
    <property type="match status" value="1"/>
</dbReference>
<dbReference type="EMBL" id="BARU01023045">
    <property type="protein sequence ID" value="GAH48840.1"/>
    <property type="molecule type" value="Genomic_DNA"/>
</dbReference>
<gene>
    <name evidence="1" type="ORF">S03H2_37437</name>
</gene>
<dbReference type="GO" id="GO:0006777">
    <property type="term" value="P:Mo-molybdopterin cofactor biosynthetic process"/>
    <property type="evidence" value="ECO:0007669"/>
    <property type="project" value="InterPro"/>
</dbReference>
<dbReference type="InterPro" id="IPR036563">
    <property type="entry name" value="MoaE_sf"/>
</dbReference>
<dbReference type="Pfam" id="PF02391">
    <property type="entry name" value="MoaE"/>
    <property type="match status" value="1"/>
</dbReference>
<dbReference type="SUPFAM" id="SSF54690">
    <property type="entry name" value="Molybdopterin synthase subunit MoaE"/>
    <property type="match status" value="1"/>
</dbReference>
<proteinExistence type="predicted"/>
<evidence type="ECO:0000313" key="1">
    <source>
        <dbReference type="EMBL" id="GAH48840.1"/>
    </source>
</evidence>
<dbReference type="AlphaFoldDB" id="X1GVE2"/>
<comment type="caution">
    <text evidence="1">The sequence shown here is derived from an EMBL/GenBank/DDBJ whole genome shotgun (WGS) entry which is preliminary data.</text>
</comment>
<protein>
    <submittedName>
        <fullName evidence="1">Uncharacterized protein</fullName>
    </submittedName>
</protein>
<name>X1GVE2_9ZZZZ</name>
<reference evidence="1" key="1">
    <citation type="journal article" date="2014" name="Front. Microbiol.">
        <title>High frequency of phylogenetically diverse reductive dehalogenase-homologous genes in deep subseafloor sedimentary metagenomes.</title>
        <authorList>
            <person name="Kawai M."/>
            <person name="Futagami T."/>
            <person name="Toyoda A."/>
            <person name="Takaki Y."/>
            <person name="Nishi S."/>
            <person name="Hori S."/>
            <person name="Arai W."/>
            <person name="Tsubouchi T."/>
            <person name="Morono Y."/>
            <person name="Uchiyama I."/>
            <person name="Ito T."/>
            <person name="Fujiyama A."/>
            <person name="Inagaki F."/>
            <person name="Takami H."/>
        </authorList>
    </citation>
    <scope>NUCLEOTIDE SEQUENCE</scope>
    <source>
        <strain evidence="1">Expedition CK06-06</strain>
    </source>
</reference>
<dbReference type="InterPro" id="IPR003448">
    <property type="entry name" value="Mopterin_biosynth_MoaE"/>
</dbReference>